<dbReference type="GO" id="GO:0019899">
    <property type="term" value="F:enzyme binding"/>
    <property type="evidence" value="ECO:0007669"/>
    <property type="project" value="UniProtKB-ARBA"/>
</dbReference>
<dbReference type="Gene3D" id="3.30.420.10">
    <property type="entry name" value="Ribonuclease H-like superfamily/Ribonuclease H"/>
    <property type="match status" value="1"/>
</dbReference>
<organism evidence="4">
    <name type="scientific">Strongyloides stercoralis</name>
    <name type="common">Threadworm</name>
    <dbReference type="NCBI Taxonomy" id="6248"/>
    <lineage>
        <taxon>Eukaryota</taxon>
        <taxon>Metazoa</taxon>
        <taxon>Ecdysozoa</taxon>
        <taxon>Nematoda</taxon>
        <taxon>Chromadorea</taxon>
        <taxon>Rhabditida</taxon>
        <taxon>Tylenchina</taxon>
        <taxon>Panagrolaimomorpha</taxon>
        <taxon>Strongyloidoidea</taxon>
        <taxon>Strongyloididae</taxon>
        <taxon>Strongyloides</taxon>
    </lineage>
</organism>
<dbReference type="AlphaFoldDB" id="A0A0K0EA42"/>
<dbReference type="Gene3D" id="2.40.70.10">
    <property type="entry name" value="Acid Proteases"/>
    <property type="match status" value="1"/>
</dbReference>
<dbReference type="InterPro" id="IPR021109">
    <property type="entry name" value="Peptidase_aspartic_dom_sf"/>
</dbReference>
<dbReference type="SMART" id="SM00343">
    <property type="entry name" value="ZnF_C2HC"/>
    <property type="match status" value="1"/>
</dbReference>
<evidence type="ECO:0000256" key="1">
    <source>
        <dbReference type="PROSITE-ProRule" id="PRU00047"/>
    </source>
</evidence>
<evidence type="ECO:0000259" key="2">
    <source>
        <dbReference type="PROSITE" id="PS50158"/>
    </source>
</evidence>
<dbReference type="InterPro" id="IPR036875">
    <property type="entry name" value="Znf_CCHC_sf"/>
</dbReference>
<evidence type="ECO:0000313" key="5">
    <source>
        <dbReference type="WBParaSite" id="TCONS_00016706.p1"/>
    </source>
</evidence>
<dbReference type="WBParaSite" id="SSTP_0000636900.1">
    <property type="protein sequence ID" value="SSTP_0000636900.1"/>
    <property type="gene ID" value="SSTP_0000636900"/>
</dbReference>
<reference evidence="4" key="1">
    <citation type="submission" date="2015-08" db="UniProtKB">
        <authorList>
            <consortium name="WormBaseParasite"/>
        </authorList>
    </citation>
    <scope>IDENTIFICATION</scope>
</reference>
<dbReference type="Gene3D" id="4.10.60.10">
    <property type="entry name" value="Zinc finger, CCHC-type"/>
    <property type="match status" value="1"/>
</dbReference>
<sequence length="527" mass="61354">MTTWTTVGEFKVDKGEAIGHWLGMLTNRLAVDNITSNERCKAALLSLLCEDAIEYVDTLGIEKKDTYEHLCNALKEKYDGSVSRLTAESMLRSYVIDMRENEFLESCIKFVDLIKCVSKSTGTTLTQLQIERLTSKLENKHELWSISVGTKNQTDIKELLAELNTVHLLTCQRNRRISRIQNEHRHENESVKDGKKRLDNNNKQCFNCKEEGHFKRNCPKLKVEKNETFDGNKLYRVLKNPMVKTIILPMKVNGIETEGLVDLGAEQSVATVEAAKKFNMKKIKPSNAQLILGNGSRWSVLGTAEKEITLGKTKVPLEIMLMNKQEFELACPTEFLIGTDLTMKLKRYTIDHEKHNFLFKILRAIEIILKRLNYLEVKQDRQENMNKCEKCLRTNNPHKKKYAKSKDNEEYMANMDKKLKKVTLYHHQENSITERQIRSVNNRMRKISNKKGCDKRTFKENYFNREMAFKVTELITKENENKSNNTIHTTSGQTPHKFFYGWESNTTYNRKTFKDPGYVVDFKKFRN</sequence>
<dbReference type="SUPFAM" id="SSF57756">
    <property type="entry name" value="Retrovirus zinc finger-like domains"/>
    <property type="match status" value="1"/>
</dbReference>
<keyword evidence="1" id="KW-0479">Metal-binding</keyword>
<keyword evidence="3" id="KW-1185">Reference proteome</keyword>
<dbReference type="InterPro" id="IPR036397">
    <property type="entry name" value="RNaseH_sf"/>
</dbReference>
<dbReference type="STRING" id="6248.A0A0K0EA42"/>
<keyword evidence="1" id="KW-0862">Zinc</keyword>
<dbReference type="GO" id="GO:0003676">
    <property type="term" value="F:nucleic acid binding"/>
    <property type="evidence" value="ECO:0007669"/>
    <property type="project" value="InterPro"/>
</dbReference>
<dbReference type="WBParaSite" id="TCONS_00016706.p1">
    <property type="protein sequence ID" value="TCONS_00016706.p1"/>
    <property type="gene ID" value="XLOC_011364"/>
</dbReference>
<dbReference type="Proteomes" id="UP000035681">
    <property type="component" value="Unplaced"/>
</dbReference>
<dbReference type="SUPFAM" id="SSF50630">
    <property type="entry name" value="Acid proteases"/>
    <property type="match status" value="1"/>
</dbReference>
<accession>A0A0K0EA42</accession>
<keyword evidence="1" id="KW-0863">Zinc-finger</keyword>
<proteinExistence type="predicted"/>
<dbReference type="Pfam" id="PF00098">
    <property type="entry name" value="zf-CCHC"/>
    <property type="match status" value="1"/>
</dbReference>
<dbReference type="GO" id="GO:0008270">
    <property type="term" value="F:zinc ion binding"/>
    <property type="evidence" value="ECO:0007669"/>
    <property type="project" value="UniProtKB-KW"/>
</dbReference>
<dbReference type="PROSITE" id="PS50158">
    <property type="entry name" value="ZF_CCHC"/>
    <property type="match status" value="1"/>
</dbReference>
<dbReference type="InterPro" id="IPR001878">
    <property type="entry name" value="Znf_CCHC"/>
</dbReference>
<evidence type="ECO:0000313" key="4">
    <source>
        <dbReference type="WBParaSite" id="SSTP_0000636900.1"/>
    </source>
</evidence>
<name>A0A0K0EA42_STRER</name>
<dbReference type="Pfam" id="PF13650">
    <property type="entry name" value="Asp_protease_2"/>
    <property type="match status" value="1"/>
</dbReference>
<protein>
    <submittedName>
        <fullName evidence="4 5">CCHC-type domain-containing protein</fullName>
    </submittedName>
</protein>
<feature type="domain" description="CCHC-type" evidence="2">
    <location>
        <begin position="205"/>
        <end position="220"/>
    </location>
</feature>
<evidence type="ECO:0000313" key="3">
    <source>
        <dbReference type="Proteomes" id="UP000035681"/>
    </source>
</evidence>